<dbReference type="AlphaFoldDB" id="A0A9X3YJT2"/>
<protein>
    <submittedName>
        <fullName evidence="3">BatA domain-containing protein</fullName>
    </submittedName>
</protein>
<comment type="caution">
    <text evidence="3">The sequence shown here is derived from an EMBL/GenBank/DDBJ whole genome shotgun (WGS) entry which is preliminary data.</text>
</comment>
<keyword evidence="1" id="KW-0472">Membrane</keyword>
<proteinExistence type="predicted"/>
<dbReference type="InterPro" id="IPR011933">
    <property type="entry name" value="Double_TM_dom"/>
</dbReference>
<evidence type="ECO:0000256" key="1">
    <source>
        <dbReference type="SAM" id="Phobius"/>
    </source>
</evidence>
<feature type="transmembrane region" description="Helical" evidence="1">
    <location>
        <begin position="58"/>
        <end position="79"/>
    </location>
</feature>
<dbReference type="Proteomes" id="UP001139971">
    <property type="component" value="Unassembled WGS sequence"/>
</dbReference>
<name>A0A9X3YJT2_9GAMM</name>
<organism evidence="3 4">
    <name type="scientific">Tahibacter soli</name>
    <dbReference type="NCBI Taxonomy" id="2983605"/>
    <lineage>
        <taxon>Bacteria</taxon>
        <taxon>Pseudomonadati</taxon>
        <taxon>Pseudomonadota</taxon>
        <taxon>Gammaproteobacteria</taxon>
        <taxon>Lysobacterales</taxon>
        <taxon>Rhodanobacteraceae</taxon>
        <taxon>Tahibacter</taxon>
    </lineage>
</organism>
<accession>A0A9X3YJT2</accession>
<dbReference type="NCBIfam" id="TIGR02226">
    <property type="entry name" value="two_anch"/>
    <property type="match status" value="1"/>
</dbReference>
<dbReference type="Pfam" id="PF07584">
    <property type="entry name" value="BatA"/>
    <property type="match status" value="1"/>
</dbReference>
<reference evidence="3" key="1">
    <citation type="submission" date="2023-02" db="EMBL/GenBank/DDBJ databases">
        <title>Tahibacter soli sp. nov. isolated from soil.</title>
        <authorList>
            <person name="Baek J.H."/>
            <person name="Lee J.K."/>
            <person name="Choi D.G."/>
            <person name="Jeon C.O."/>
        </authorList>
    </citation>
    <scope>NUCLEOTIDE SEQUENCE</scope>
    <source>
        <strain evidence="3">BL</strain>
    </source>
</reference>
<keyword evidence="4" id="KW-1185">Reference proteome</keyword>
<sequence>MSLAFALPLGFAALAAWALPLLIHLSRRADRRETPFAALRFVRGPERPRRRLRLEHPWLLAARLALIGAIAFLLAEPVLDAATRDERAWVAVVPGADLAQARRLADANASWHWVAPGFPAIGATGAAPDVDARASISSLLRELDANLARETALTVVAPADLGGLDAERIALGRAVQWQVVAGASPQPDTKTPLRTLALRGAPDAAALPHLRAAVAAWNTPAQRWRLDERAADAPPGDADVIARLGADATRDDLARANDGAVVVTDRANDGAAAWLDGDGRVLARVTAHGRGRVIGLAQPLTPAALPLLLESTFAHDFERLVAGPATPTRAPADAVAPLVEARATTPARTAAAGIDDMLILVIALLALVERGLAWHAARKAPAS</sequence>
<dbReference type="InterPro" id="IPR024163">
    <property type="entry name" value="Aerotolerance_reg_N"/>
</dbReference>
<keyword evidence="1" id="KW-1133">Transmembrane helix</keyword>
<dbReference type="EMBL" id="JAOVZO020000017">
    <property type="protein sequence ID" value="MDC8013597.1"/>
    <property type="molecule type" value="Genomic_DNA"/>
</dbReference>
<gene>
    <name evidence="3" type="ORF">OD750_013725</name>
</gene>
<evidence type="ECO:0000313" key="4">
    <source>
        <dbReference type="Proteomes" id="UP001139971"/>
    </source>
</evidence>
<evidence type="ECO:0000259" key="2">
    <source>
        <dbReference type="Pfam" id="PF07584"/>
    </source>
</evidence>
<evidence type="ECO:0000313" key="3">
    <source>
        <dbReference type="EMBL" id="MDC8013597.1"/>
    </source>
</evidence>
<dbReference type="RefSeq" id="WP_263545803.1">
    <property type="nucleotide sequence ID" value="NZ_JAOVZO020000017.1"/>
</dbReference>
<keyword evidence="1" id="KW-0812">Transmembrane</keyword>
<feature type="domain" description="Aerotolerance regulator N-terminal" evidence="2">
    <location>
        <begin position="1"/>
        <end position="77"/>
    </location>
</feature>